<organism evidence="2 3">
    <name type="scientific">Pseudomethylobacillus aquaticus</name>
    <dbReference type="NCBI Taxonomy" id="2676064"/>
    <lineage>
        <taxon>Bacteria</taxon>
        <taxon>Pseudomonadati</taxon>
        <taxon>Pseudomonadota</taxon>
        <taxon>Betaproteobacteria</taxon>
        <taxon>Nitrosomonadales</taxon>
        <taxon>Methylophilaceae</taxon>
        <taxon>Pseudomethylobacillus</taxon>
    </lineage>
</organism>
<dbReference type="AlphaFoldDB" id="A0A3N0V0F3"/>
<protein>
    <submittedName>
        <fullName evidence="2">Uncharacterized protein</fullName>
    </submittedName>
</protein>
<comment type="caution">
    <text evidence="2">The sequence shown here is derived from an EMBL/GenBank/DDBJ whole genome shotgun (WGS) entry which is preliminary data.</text>
</comment>
<accession>A0A3N0V0F3</accession>
<evidence type="ECO:0000256" key="1">
    <source>
        <dbReference type="SAM" id="MobiDB-lite"/>
    </source>
</evidence>
<dbReference type="Proteomes" id="UP000275137">
    <property type="component" value="Unassembled WGS sequence"/>
</dbReference>
<name>A0A3N0V0F3_9PROT</name>
<evidence type="ECO:0000313" key="2">
    <source>
        <dbReference type="EMBL" id="ROH86185.1"/>
    </source>
</evidence>
<reference evidence="2 3" key="1">
    <citation type="submission" date="2018-10" db="EMBL/GenBank/DDBJ databases">
        <authorList>
            <person name="Chen W.-M."/>
        </authorList>
    </citation>
    <scope>NUCLEOTIDE SEQUENCE [LARGE SCALE GENOMIC DNA]</scope>
    <source>
        <strain evidence="2 3">H-5</strain>
    </source>
</reference>
<feature type="compositionally biased region" description="Polar residues" evidence="1">
    <location>
        <begin position="86"/>
        <end position="102"/>
    </location>
</feature>
<sequence>MKKLAVVVAVIVSVYLGMHYFGSMQDGSKDSATLDHALVTAIDHCRDISVRATASRTAIVEFQRLEIAGVQASSFQRCMQDQGYQQNPDWLQQARQQRSANAGSAPSEALSDEAALEAMRREHMNSVTLLQGLPSYWRKASGTTTPAAK</sequence>
<keyword evidence="3" id="KW-1185">Reference proteome</keyword>
<dbReference type="EMBL" id="RJVP01000003">
    <property type="protein sequence ID" value="ROH86185.1"/>
    <property type="molecule type" value="Genomic_DNA"/>
</dbReference>
<gene>
    <name evidence="2" type="ORF">ED236_06975</name>
</gene>
<dbReference type="RefSeq" id="WP_123237245.1">
    <property type="nucleotide sequence ID" value="NZ_RJVP01000003.1"/>
</dbReference>
<feature type="region of interest" description="Disordered" evidence="1">
    <location>
        <begin position="86"/>
        <end position="112"/>
    </location>
</feature>
<proteinExistence type="predicted"/>
<evidence type="ECO:0000313" key="3">
    <source>
        <dbReference type="Proteomes" id="UP000275137"/>
    </source>
</evidence>